<keyword evidence="3 9" id="KW-0145">Chemotaxis</keyword>
<evidence type="ECO:0000256" key="3">
    <source>
        <dbReference type="ARBA" id="ARBA00022500"/>
    </source>
</evidence>
<dbReference type="PANTHER" id="PTHR12015">
    <property type="entry name" value="SMALL INDUCIBLE CYTOKINE A"/>
    <property type="match status" value="1"/>
</dbReference>
<dbReference type="Pfam" id="PF00048">
    <property type="entry name" value="IL8"/>
    <property type="match status" value="1"/>
</dbReference>
<comment type="subcellular location">
    <subcellularLocation>
        <location evidence="1 9">Secreted</location>
    </subcellularLocation>
</comment>
<dbReference type="Gene3D" id="2.40.50.40">
    <property type="match status" value="1"/>
</dbReference>
<keyword evidence="6 9" id="KW-0732">Signal</keyword>
<dbReference type="Proteomes" id="UP001044222">
    <property type="component" value="Chromosome 15"/>
</dbReference>
<dbReference type="FunFam" id="2.40.50.40:FF:000004">
    <property type="entry name" value="C-X-C motif chemokine"/>
    <property type="match status" value="1"/>
</dbReference>
<dbReference type="PRINTS" id="PR00437">
    <property type="entry name" value="SMALLCYTKCXC"/>
</dbReference>
<dbReference type="PANTHER" id="PTHR12015:SF191">
    <property type="entry name" value="C-X-C MOTIF CHEMOKINE 11"/>
    <property type="match status" value="1"/>
</dbReference>
<dbReference type="InterPro" id="IPR033899">
    <property type="entry name" value="CXC_Chemokine_domain"/>
</dbReference>
<gene>
    <name evidence="11" type="ORF">ANANG_G00259370</name>
</gene>
<keyword evidence="12" id="KW-1185">Reference proteome</keyword>
<dbReference type="SUPFAM" id="SSF54117">
    <property type="entry name" value="Interleukin 8-like chemokines"/>
    <property type="match status" value="1"/>
</dbReference>
<dbReference type="PROSITE" id="PS00471">
    <property type="entry name" value="SMALL_CYTOKINES_CXC"/>
    <property type="match status" value="1"/>
</dbReference>
<feature type="domain" description="Chemokine interleukin-8-like" evidence="10">
    <location>
        <begin position="25"/>
        <end position="87"/>
    </location>
</feature>
<sequence length="95" mass="10675">MRSAVFILLACLLFVDVIGMETSLRGRCQCMDTGMNFIKPKLIEKVEVLSPSLSCQHLEIIATLKASGEQKCLNPKSRFAKNFIKDEQKKKGNLE</sequence>
<reference evidence="11" key="1">
    <citation type="submission" date="2021-01" db="EMBL/GenBank/DDBJ databases">
        <title>A chromosome-scale assembly of European eel, Anguilla anguilla.</title>
        <authorList>
            <person name="Henkel C."/>
            <person name="Jong-Raadsen S.A."/>
            <person name="Dufour S."/>
            <person name="Weltzien F.-A."/>
            <person name="Palstra A.P."/>
            <person name="Pelster B."/>
            <person name="Spaink H.P."/>
            <person name="Van Den Thillart G.E."/>
            <person name="Jansen H."/>
            <person name="Zahm M."/>
            <person name="Klopp C."/>
            <person name="Cedric C."/>
            <person name="Louis A."/>
            <person name="Berthelot C."/>
            <person name="Parey E."/>
            <person name="Roest Crollius H."/>
            <person name="Montfort J."/>
            <person name="Robinson-Rechavi M."/>
            <person name="Bucao C."/>
            <person name="Bouchez O."/>
            <person name="Gislard M."/>
            <person name="Lluch J."/>
            <person name="Milhes M."/>
            <person name="Lampietro C."/>
            <person name="Lopez Roques C."/>
            <person name="Donnadieu C."/>
            <person name="Braasch I."/>
            <person name="Desvignes T."/>
            <person name="Postlethwait J."/>
            <person name="Bobe J."/>
            <person name="Guiguen Y."/>
            <person name="Dirks R."/>
        </authorList>
    </citation>
    <scope>NUCLEOTIDE SEQUENCE</scope>
    <source>
        <strain evidence="11">Tag_6206</strain>
        <tissue evidence="11">Liver</tissue>
    </source>
</reference>
<dbReference type="GO" id="GO:0006955">
    <property type="term" value="P:immune response"/>
    <property type="evidence" value="ECO:0007669"/>
    <property type="project" value="InterPro"/>
</dbReference>
<comment type="caution">
    <text evidence="11">The sequence shown here is derived from an EMBL/GenBank/DDBJ whole genome shotgun (WGS) entry which is preliminary data.</text>
</comment>
<dbReference type="SMART" id="SM00199">
    <property type="entry name" value="SCY"/>
    <property type="match status" value="1"/>
</dbReference>
<dbReference type="GO" id="GO:0042056">
    <property type="term" value="F:chemoattractant activity"/>
    <property type="evidence" value="ECO:0007669"/>
    <property type="project" value="UniProtKB-ARBA"/>
</dbReference>
<dbReference type="InterPro" id="IPR018048">
    <property type="entry name" value="Chemokine_CXC_CS"/>
</dbReference>
<evidence type="ECO:0000313" key="12">
    <source>
        <dbReference type="Proteomes" id="UP001044222"/>
    </source>
</evidence>
<dbReference type="GO" id="GO:0005615">
    <property type="term" value="C:extracellular space"/>
    <property type="evidence" value="ECO:0007669"/>
    <property type="project" value="UniProtKB-UniRule"/>
</dbReference>
<dbReference type="EMBL" id="JAFIRN010000015">
    <property type="protein sequence ID" value="KAG5834231.1"/>
    <property type="molecule type" value="Genomic_DNA"/>
</dbReference>
<protein>
    <recommendedName>
        <fullName evidence="9">C-X-C motif chemokine</fullName>
    </recommendedName>
</protein>
<evidence type="ECO:0000256" key="2">
    <source>
        <dbReference type="ARBA" id="ARBA00010665"/>
    </source>
</evidence>
<comment type="function">
    <text evidence="8">Ligand for cxcr3.2. Chemotactic for macrophages.</text>
</comment>
<name>A0A9D3LPR6_ANGAN</name>
<proteinExistence type="inferred from homology"/>
<dbReference type="GO" id="GO:0006952">
    <property type="term" value="P:defense response"/>
    <property type="evidence" value="ECO:0007669"/>
    <property type="project" value="InterPro"/>
</dbReference>
<feature type="chain" id="PRO_5039744428" description="C-X-C motif chemokine" evidence="9">
    <location>
        <begin position="20"/>
        <end position="95"/>
    </location>
</feature>
<dbReference type="InterPro" id="IPR001811">
    <property type="entry name" value="Chemokine_IL8-like_dom"/>
</dbReference>
<keyword evidence="4 9" id="KW-0202">Cytokine</keyword>
<evidence type="ECO:0000256" key="8">
    <source>
        <dbReference type="ARBA" id="ARBA00054901"/>
    </source>
</evidence>
<keyword evidence="5 9" id="KW-0964">Secreted</keyword>
<evidence type="ECO:0000256" key="6">
    <source>
        <dbReference type="ARBA" id="ARBA00022729"/>
    </source>
</evidence>
<organism evidence="11 12">
    <name type="scientific">Anguilla anguilla</name>
    <name type="common">European freshwater eel</name>
    <name type="synonym">Muraena anguilla</name>
    <dbReference type="NCBI Taxonomy" id="7936"/>
    <lineage>
        <taxon>Eukaryota</taxon>
        <taxon>Metazoa</taxon>
        <taxon>Chordata</taxon>
        <taxon>Craniata</taxon>
        <taxon>Vertebrata</taxon>
        <taxon>Euteleostomi</taxon>
        <taxon>Actinopterygii</taxon>
        <taxon>Neopterygii</taxon>
        <taxon>Teleostei</taxon>
        <taxon>Anguilliformes</taxon>
        <taxon>Anguillidae</taxon>
        <taxon>Anguilla</taxon>
    </lineage>
</organism>
<evidence type="ECO:0000256" key="5">
    <source>
        <dbReference type="ARBA" id="ARBA00022525"/>
    </source>
</evidence>
<feature type="signal peptide" evidence="9">
    <location>
        <begin position="1"/>
        <end position="19"/>
    </location>
</feature>
<dbReference type="AlphaFoldDB" id="A0A9D3LPR6"/>
<evidence type="ECO:0000256" key="4">
    <source>
        <dbReference type="ARBA" id="ARBA00022514"/>
    </source>
</evidence>
<accession>A0A9D3LPR6</accession>
<evidence type="ECO:0000313" key="11">
    <source>
        <dbReference type="EMBL" id="KAG5834231.1"/>
    </source>
</evidence>
<evidence type="ECO:0000256" key="1">
    <source>
        <dbReference type="ARBA" id="ARBA00004613"/>
    </source>
</evidence>
<dbReference type="InterPro" id="IPR039809">
    <property type="entry name" value="Chemokine_b/g/d"/>
</dbReference>
<evidence type="ECO:0000259" key="10">
    <source>
        <dbReference type="SMART" id="SM00199"/>
    </source>
</evidence>
<dbReference type="GO" id="GO:0008009">
    <property type="term" value="F:chemokine activity"/>
    <property type="evidence" value="ECO:0007669"/>
    <property type="project" value="InterPro"/>
</dbReference>
<dbReference type="CDD" id="cd00273">
    <property type="entry name" value="Chemokine_CXC"/>
    <property type="match status" value="1"/>
</dbReference>
<dbReference type="PRINTS" id="PR00436">
    <property type="entry name" value="INTERLEUKIN8"/>
</dbReference>
<comment type="similarity">
    <text evidence="2 9">Belongs to the intercrine alpha (chemokine CxC) family.</text>
</comment>
<evidence type="ECO:0000256" key="9">
    <source>
        <dbReference type="RuleBase" id="RU361149"/>
    </source>
</evidence>
<keyword evidence="7" id="KW-1015">Disulfide bond</keyword>
<dbReference type="InterPro" id="IPR001089">
    <property type="entry name" value="Chemokine_CXC"/>
</dbReference>
<dbReference type="InterPro" id="IPR036048">
    <property type="entry name" value="Interleukin_8-like_sf"/>
</dbReference>
<evidence type="ECO:0000256" key="7">
    <source>
        <dbReference type="ARBA" id="ARBA00023157"/>
    </source>
</evidence>